<dbReference type="GO" id="GO:0006289">
    <property type="term" value="P:nucleotide-excision repair"/>
    <property type="evidence" value="ECO:0007669"/>
    <property type="project" value="TreeGrafter"/>
</dbReference>
<dbReference type="GO" id="GO:0006298">
    <property type="term" value="P:mismatch repair"/>
    <property type="evidence" value="ECO:0007669"/>
    <property type="project" value="TreeGrafter"/>
</dbReference>
<evidence type="ECO:0000256" key="3">
    <source>
        <dbReference type="ARBA" id="ARBA00023242"/>
    </source>
</evidence>
<gene>
    <name evidence="4" type="ORF">X975_16267</name>
</gene>
<dbReference type="GO" id="GO:0003697">
    <property type="term" value="F:single-stranded DNA binding"/>
    <property type="evidence" value="ECO:0007669"/>
    <property type="project" value="TreeGrafter"/>
</dbReference>
<evidence type="ECO:0000256" key="1">
    <source>
        <dbReference type="ARBA" id="ARBA00004123"/>
    </source>
</evidence>
<protein>
    <submittedName>
        <fullName evidence="4">Replication protein A subunit</fullName>
    </submittedName>
</protein>
<keyword evidence="3" id="KW-0539">Nucleus</keyword>
<organism evidence="4 5">
    <name type="scientific">Stegodyphus mimosarum</name>
    <name type="common">African social velvet spider</name>
    <dbReference type="NCBI Taxonomy" id="407821"/>
    <lineage>
        <taxon>Eukaryota</taxon>
        <taxon>Metazoa</taxon>
        <taxon>Ecdysozoa</taxon>
        <taxon>Arthropoda</taxon>
        <taxon>Chelicerata</taxon>
        <taxon>Arachnida</taxon>
        <taxon>Araneae</taxon>
        <taxon>Araneomorphae</taxon>
        <taxon>Entelegynae</taxon>
        <taxon>Eresoidea</taxon>
        <taxon>Eresidae</taxon>
        <taxon>Stegodyphus</taxon>
    </lineage>
</organism>
<keyword evidence="5" id="KW-1185">Reference proteome</keyword>
<reference evidence="4 5" key="1">
    <citation type="submission" date="2013-11" db="EMBL/GenBank/DDBJ databases">
        <title>Genome sequencing of Stegodyphus mimosarum.</title>
        <authorList>
            <person name="Bechsgaard J."/>
        </authorList>
    </citation>
    <scope>NUCLEOTIDE SEQUENCE [LARGE SCALE GENOMIC DNA]</scope>
</reference>
<comment type="similarity">
    <text evidence="2">Belongs to the replication factor A protein 3 family.</text>
</comment>
<feature type="non-terminal residue" evidence="4">
    <location>
        <position position="118"/>
    </location>
</feature>
<dbReference type="SUPFAM" id="SSF50249">
    <property type="entry name" value="Nucleic acid-binding proteins"/>
    <property type="match status" value="1"/>
</dbReference>
<name>A0A087UU26_STEMI</name>
<dbReference type="STRING" id="407821.A0A087UU26"/>
<dbReference type="GO" id="GO:0000724">
    <property type="term" value="P:double-strand break repair via homologous recombination"/>
    <property type="evidence" value="ECO:0007669"/>
    <property type="project" value="TreeGrafter"/>
</dbReference>
<dbReference type="InterPro" id="IPR013970">
    <property type="entry name" value="Rfa2"/>
</dbReference>
<dbReference type="OMA" id="MRCAVGN"/>
<dbReference type="InterPro" id="IPR012340">
    <property type="entry name" value="NA-bd_OB-fold"/>
</dbReference>
<dbReference type="CDD" id="cd04479">
    <property type="entry name" value="RPA3"/>
    <property type="match status" value="1"/>
</dbReference>
<evidence type="ECO:0000313" key="5">
    <source>
        <dbReference type="Proteomes" id="UP000054359"/>
    </source>
</evidence>
<dbReference type="PANTHER" id="PTHR15114:SF1">
    <property type="entry name" value="REPLICATION PROTEIN A 14 KDA SUBUNIT"/>
    <property type="match status" value="1"/>
</dbReference>
<dbReference type="OrthoDB" id="188186at2759"/>
<dbReference type="EMBL" id="KK121619">
    <property type="protein sequence ID" value="KFM80865.1"/>
    <property type="molecule type" value="Genomic_DNA"/>
</dbReference>
<dbReference type="FunFam" id="2.40.50.140:FF:000395">
    <property type="entry name" value="Replication protein A3"/>
    <property type="match status" value="1"/>
</dbReference>
<dbReference type="PANTHER" id="PTHR15114">
    <property type="entry name" value="REPLICATION PROTEIN A3"/>
    <property type="match status" value="1"/>
</dbReference>
<comment type="subcellular location">
    <subcellularLocation>
        <location evidence="1">Nucleus</location>
    </subcellularLocation>
</comment>
<dbReference type="GO" id="GO:0006284">
    <property type="term" value="P:base-excision repair"/>
    <property type="evidence" value="ECO:0007669"/>
    <property type="project" value="TreeGrafter"/>
</dbReference>
<dbReference type="GO" id="GO:0006260">
    <property type="term" value="P:DNA replication"/>
    <property type="evidence" value="ECO:0007669"/>
    <property type="project" value="InterPro"/>
</dbReference>
<dbReference type="GO" id="GO:0003684">
    <property type="term" value="F:damaged DNA binding"/>
    <property type="evidence" value="ECO:0007669"/>
    <property type="project" value="TreeGrafter"/>
</dbReference>
<dbReference type="AlphaFoldDB" id="A0A087UU26"/>
<dbReference type="GO" id="GO:0035861">
    <property type="term" value="C:site of double-strand break"/>
    <property type="evidence" value="ECO:0007669"/>
    <property type="project" value="TreeGrafter"/>
</dbReference>
<dbReference type="GO" id="GO:0005662">
    <property type="term" value="C:DNA replication factor A complex"/>
    <property type="evidence" value="ECO:0007669"/>
    <property type="project" value="TreeGrafter"/>
</dbReference>
<evidence type="ECO:0000256" key="2">
    <source>
        <dbReference type="ARBA" id="ARBA00009761"/>
    </source>
</evidence>
<accession>A0A087UU26</accession>
<dbReference type="Proteomes" id="UP000054359">
    <property type="component" value="Unassembled WGS sequence"/>
</dbReference>
<dbReference type="Gene3D" id="2.40.50.140">
    <property type="entry name" value="Nucleic acid-binding proteins"/>
    <property type="match status" value="1"/>
</dbReference>
<sequence>MVHAILEKASKRVNGSMLSEYIGQPVCLLGEVIQVEPSGKGFKVKASDNQLVSVQGSAPVYDIGGIVEVHGIASLNNTIQGQHIVPFEREVTENFDLSLYNEAVLLMSRHRDHYISMA</sequence>
<evidence type="ECO:0000313" key="4">
    <source>
        <dbReference type="EMBL" id="KFM80865.1"/>
    </source>
</evidence>
<dbReference type="Pfam" id="PF08661">
    <property type="entry name" value="Rep_fac-A_3"/>
    <property type="match status" value="1"/>
</dbReference>
<proteinExistence type="inferred from homology"/>